<dbReference type="AlphaFoldDB" id="A0A9D9EIF5"/>
<dbReference type="Gene3D" id="1.20.1600.10">
    <property type="entry name" value="Outer membrane efflux proteins (OEP)"/>
    <property type="match status" value="1"/>
</dbReference>
<evidence type="ECO:0000256" key="5">
    <source>
        <dbReference type="ARBA" id="ARBA00022692"/>
    </source>
</evidence>
<feature type="coiled-coil region" evidence="8">
    <location>
        <begin position="361"/>
        <end position="420"/>
    </location>
</feature>
<keyword evidence="7" id="KW-0998">Cell outer membrane</keyword>
<evidence type="ECO:0000256" key="1">
    <source>
        <dbReference type="ARBA" id="ARBA00004442"/>
    </source>
</evidence>
<comment type="similarity">
    <text evidence="2">Belongs to the outer membrane factor (OMF) (TC 1.B.17) family.</text>
</comment>
<evidence type="ECO:0000256" key="6">
    <source>
        <dbReference type="ARBA" id="ARBA00023136"/>
    </source>
</evidence>
<accession>A0A9D9EIF5</accession>
<dbReference type="GO" id="GO:0015288">
    <property type="term" value="F:porin activity"/>
    <property type="evidence" value="ECO:0007669"/>
    <property type="project" value="TreeGrafter"/>
</dbReference>
<evidence type="ECO:0000313" key="10">
    <source>
        <dbReference type="EMBL" id="MBO8447490.1"/>
    </source>
</evidence>
<comment type="subcellular location">
    <subcellularLocation>
        <location evidence="1">Cell outer membrane</location>
    </subcellularLocation>
</comment>
<evidence type="ECO:0000256" key="4">
    <source>
        <dbReference type="ARBA" id="ARBA00022452"/>
    </source>
</evidence>
<dbReference type="GO" id="GO:1990281">
    <property type="term" value="C:efflux pump complex"/>
    <property type="evidence" value="ECO:0007669"/>
    <property type="project" value="TreeGrafter"/>
</dbReference>
<sequence length="468" mass="52178">MKRRKSVLRANILIELALLILLPLSVCAQNAQDPVNADVLYLSLDSCIQKALRNNAAWKNAELDVLIAEQTKKEAVTMYFPHIEAGAAAFHSDKPFIEYGIGDISDAGIRNTLQALYMQYGNALGIPNSIGFLEKGVVAGVTAIQPIYAGGRIVAGNKLAGLGVDAAKYKQQIARRDIILKCEELYWQVYALEQKRNTVESATDLLENLHKDVGRAVEAGLVLKNDLLRVELELNKMRSNKLQLESGRDLAKSALCQYIGEAEPDSLVLLSGLSGELQNPEMFKIDALASVSGSYEAELLDLSVEAEKLKKRMTLGEALPQIGFGGAYAYNNLMEKDYTNLVGFAAVRLPLSEWWSTAHKLKKHRFEIEKAENTRNDLMQQLALRTTKIYDDLETSYRQVMNAESSVANAKENLRLSRDNYNAGLVSLSEMLEAQALYMQAMDFLTEETINYKIKLLHYMQLTRTDSN</sequence>
<feature type="signal peptide" evidence="9">
    <location>
        <begin position="1"/>
        <end position="28"/>
    </location>
</feature>
<dbReference type="PANTHER" id="PTHR30026">
    <property type="entry name" value="OUTER MEMBRANE PROTEIN TOLC"/>
    <property type="match status" value="1"/>
</dbReference>
<protein>
    <submittedName>
        <fullName evidence="10">TolC family protein</fullName>
    </submittedName>
</protein>
<evidence type="ECO:0000256" key="7">
    <source>
        <dbReference type="ARBA" id="ARBA00023237"/>
    </source>
</evidence>
<dbReference type="Pfam" id="PF02321">
    <property type="entry name" value="OEP"/>
    <property type="match status" value="1"/>
</dbReference>
<comment type="caution">
    <text evidence="10">The sequence shown here is derived from an EMBL/GenBank/DDBJ whole genome shotgun (WGS) entry which is preliminary data.</text>
</comment>
<keyword evidence="9" id="KW-0732">Signal</keyword>
<reference evidence="10" key="2">
    <citation type="journal article" date="2021" name="PeerJ">
        <title>Extensive microbial diversity within the chicken gut microbiome revealed by metagenomics and culture.</title>
        <authorList>
            <person name="Gilroy R."/>
            <person name="Ravi A."/>
            <person name="Getino M."/>
            <person name="Pursley I."/>
            <person name="Horton D.L."/>
            <person name="Alikhan N.F."/>
            <person name="Baker D."/>
            <person name="Gharbi K."/>
            <person name="Hall N."/>
            <person name="Watson M."/>
            <person name="Adriaenssens E.M."/>
            <person name="Foster-Nyarko E."/>
            <person name="Jarju S."/>
            <person name="Secka A."/>
            <person name="Antonio M."/>
            <person name="Oren A."/>
            <person name="Chaudhuri R.R."/>
            <person name="La Ragione R."/>
            <person name="Hildebrand F."/>
            <person name="Pallen M.J."/>
        </authorList>
    </citation>
    <scope>NUCLEOTIDE SEQUENCE</scope>
    <source>
        <strain evidence="10">D3-1215</strain>
    </source>
</reference>
<gene>
    <name evidence="10" type="ORF">IAC32_07090</name>
</gene>
<dbReference type="InterPro" id="IPR003423">
    <property type="entry name" value="OMP_efflux"/>
</dbReference>
<dbReference type="InterPro" id="IPR051906">
    <property type="entry name" value="TolC-like"/>
</dbReference>
<keyword evidence="8" id="KW-0175">Coiled coil</keyword>
<evidence type="ECO:0000256" key="2">
    <source>
        <dbReference type="ARBA" id="ARBA00007613"/>
    </source>
</evidence>
<dbReference type="GO" id="GO:0015562">
    <property type="term" value="F:efflux transmembrane transporter activity"/>
    <property type="evidence" value="ECO:0007669"/>
    <property type="project" value="InterPro"/>
</dbReference>
<organism evidence="10 11">
    <name type="scientific">Candidatus Enterocola intestinipullorum</name>
    <dbReference type="NCBI Taxonomy" id="2840783"/>
    <lineage>
        <taxon>Bacteria</taxon>
        <taxon>Pseudomonadati</taxon>
        <taxon>Bacteroidota</taxon>
        <taxon>Bacteroidia</taxon>
        <taxon>Bacteroidales</taxon>
        <taxon>Candidatus Enterocola</taxon>
    </lineage>
</organism>
<evidence type="ECO:0000256" key="3">
    <source>
        <dbReference type="ARBA" id="ARBA00022448"/>
    </source>
</evidence>
<keyword evidence="5" id="KW-0812">Transmembrane</keyword>
<dbReference type="PANTHER" id="PTHR30026:SF20">
    <property type="entry name" value="OUTER MEMBRANE PROTEIN TOLC"/>
    <property type="match status" value="1"/>
</dbReference>
<name>A0A9D9EIF5_9BACT</name>
<evidence type="ECO:0000313" key="11">
    <source>
        <dbReference type="Proteomes" id="UP000823637"/>
    </source>
</evidence>
<feature type="chain" id="PRO_5039020959" evidence="9">
    <location>
        <begin position="29"/>
        <end position="468"/>
    </location>
</feature>
<keyword evidence="4" id="KW-1134">Transmembrane beta strand</keyword>
<evidence type="ECO:0000256" key="9">
    <source>
        <dbReference type="SAM" id="SignalP"/>
    </source>
</evidence>
<keyword evidence="6" id="KW-0472">Membrane</keyword>
<reference evidence="10" key="1">
    <citation type="submission" date="2020-10" db="EMBL/GenBank/DDBJ databases">
        <authorList>
            <person name="Gilroy R."/>
        </authorList>
    </citation>
    <scope>NUCLEOTIDE SEQUENCE</scope>
    <source>
        <strain evidence="10">D3-1215</strain>
    </source>
</reference>
<dbReference type="EMBL" id="JADIMR010000104">
    <property type="protein sequence ID" value="MBO8447490.1"/>
    <property type="molecule type" value="Genomic_DNA"/>
</dbReference>
<evidence type="ECO:0000256" key="8">
    <source>
        <dbReference type="SAM" id="Coils"/>
    </source>
</evidence>
<proteinExistence type="inferred from homology"/>
<dbReference type="SUPFAM" id="SSF56954">
    <property type="entry name" value="Outer membrane efflux proteins (OEP)"/>
    <property type="match status" value="1"/>
</dbReference>
<dbReference type="Proteomes" id="UP000823637">
    <property type="component" value="Unassembled WGS sequence"/>
</dbReference>
<keyword evidence="3" id="KW-0813">Transport</keyword>
<dbReference type="GO" id="GO:0009279">
    <property type="term" value="C:cell outer membrane"/>
    <property type="evidence" value="ECO:0007669"/>
    <property type="project" value="UniProtKB-SubCell"/>
</dbReference>